<organism evidence="6 7">
    <name type="scientific">Bartonella elizabethae Re6043vi</name>
    <dbReference type="NCBI Taxonomy" id="1094554"/>
    <lineage>
        <taxon>Bacteria</taxon>
        <taxon>Pseudomonadati</taxon>
        <taxon>Pseudomonadota</taxon>
        <taxon>Alphaproteobacteria</taxon>
        <taxon>Hyphomicrobiales</taxon>
        <taxon>Bartonellaceae</taxon>
        <taxon>Bartonella</taxon>
    </lineage>
</organism>
<keyword evidence="2" id="KW-0201">Cytochrome c-type biogenesis</keyword>
<keyword evidence="4" id="KW-0812">Transmembrane</keyword>
<dbReference type="EMBL" id="AILW01000004">
    <property type="protein sequence ID" value="EJF83372.1"/>
    <property type="molecule type" value="Genomic_DNA"/>
</dbReference>
<feature type="domain" description="Thioredoxin" evidence="5">
    <location>
        <begin position="80"/>
        <end position="227"/>
    </location>
</feature>
<protein>
    <recommendedName>
        <fullName evidence="5">Thioredoxin domain-containing protein</fullName>
    </recommendedName>
</protein>
<keyword evidence="7" id="KW-1185">Reference proteome</keyword>
<comment type="subcellular location">
    <subcellularLocation>
        <location evidence="1">Cell envelope</location>
    </subcellularLocation>
</comment>
<evidence type="ECO:0000256" key="1">
    <source>
        <dbReference type="ARBA" id="ARBA00004196"/>
    </source>
</evidence>
<keyword evidence="3" id="KW-0676">Redox-active center</keyword>
<evidence type="ECO:0000313" key="7">
    <source>
        <dbReference type="Proteomes" id="UP000008942"/>
    </source>
</evidence>
<dbReference type="PANTHER" id="PTHR42852:SF13">
    <property type="entry name" value="PROTEIN DIPZ"/>
    <property type="match status" value="1"/>
</dbReference>
<dbReference type="InterPro" id="IPR013740">
    <property type="entry name" value="Redoxin"/>
</dbReference>
<keyword evidence="4" id="KW-0472">Membrane</keyword>
<dbReference type="PROSITE" id="PS00194">
    <property type="entry name" value="THIOREDOXIN_1"/>
    <property type="match status" value="1"/>
</dbReference>
<dbReference type="InterPro" id="IPR013766">
    <property type="entry name" value="Thioredoxin_domain"/>
</dbReference>
<dbReference type="CDD" id="cd02966">
    <property type="entry name" value="TlpA_like_family"/>
    <property type="match status" value="1"/>
</dbReference>
<reference evidence="6 7" key="1">
    <citation type="submission" date="2012-03" db="EMBL/GenBank/DDBJ databases">
        <title>The Genome Sequence of Bartonella elizabethae Re6043vi.</title>
        <authorList>
            <consortium name="The Broad Institute Genome Sequencing Platform"/>
            <consortium name="The Broad Institute Genome Sequencing Center for Infectious Disease"/>
            <person name="Feldgarden M."/>
            <person name="Kirby J."/>
            <person name="Kosoy M."/>
            <person name="Birtles R."/>
            <person name="Probert W.S."/>
            <person name="Chiaraviglio L."/>
            <person name="Young S.K."/>
            <person name="Zeng Q."/>
            <person name="Gargeya S."/>
            <person name="Fitzgerald M."/>
            <person name="Haas B."/>
            <person name="Abouelleil A."/>
            <person name="Alvarado L."/>
            <person name="Arachchi H.M."/>
            <person name="Berlin A."/>
            <person name="Chapman S.B."/>
            <person name="Gearin G."/>
            <person name="Goldberg J."/>
            <person name="Griggs A."/>
            <person name="Gujja S."/>
            <person name="Hansen M."/>
            <person name="Heiman D."/>
            <person name="Howarth C."/>
            <person name="Larimer J."/>
            <person name="Lui A."/>
            <person name="MacDonald P.J.P."/>
            <person name="McCowen C."/>
            <person name="Montmayeur A."/>
            <person name="Murphy C."/>
            <person name="Neiman D."/>
            <person name="Pearson M."/>
            <person name="Priest M."/>
            <person name="Roberts A."/>
            <person name="Saif S."/>
            <person name="Shea T."/>
            <person name="Sisk P."/>
            <person name="Stolte C."/>
            <person name="Sykes S."/>
            <person name="Wortman J."/>
            <person name="Nusbaum C."/>
            <person name="Birren B."/>
        </authorList>
    </citation>
    <scope>NUCLEOTIDE SEQUENCE [LARGE SCALE GENOMIC DNA]</scope>
    <source>
        <strain evidence="6 7">Re6043vi</strain>
    </source>
</reference>
<evidence type="ECO:0000259" key="5">
    <source>
        <dbReference type="PROSITE" id="PS51352"/>
    </source>
</evidence>
<dbReference type="InterPro" id="IPR017937">
    <property type="entry name" value="Thioredoxin_CS"/>
</dbReference>
<dbReference type="InterPro" id="IPR050553">
    <property type="entry name" value="Thioredoxin_ResA/DsbE_sf"/>
</dbReference>
<evidence type="ECO:0000256" key="3">
    <source>
        <dbReference type="ARBA" id="ARBA00023284"/>
    </source>
</evidence>
<proteinExistence type="predicted"/>
<name>A0ABN0GJD1_BAREL</name>
<dbReference type="Proteomes" id="UP000008942">
    <property type="component" value="Unassembled WGS sequence"/>
</dbReference>
<gene>
    <name evidence="6" type="ORF">MCU_01057</name>
</gene>
<dbReference type="Pfam" id="PF08534">
    <property type="entry name" value="Redoxin"/>
    <property type="match status" value="1"/>
</dbReference>
<evidence type="ECO:0000313" key="6">
    <source>
        <dbReference type="EMBL" id="EJF83372.1"/>
    </source>
</evidence>
<sequence>MIPQSVNSQKKKNKKKIIFIASFFIILVGVSLYAIKNYHDKAVYFFANTLSKEKTEKRQDKRMMTIQKAATGFFAHMRFMDTPLDMNTFSFKDIQGKDHTFAEFNGKLLLINLWAIWCVPCRTEMPELAQLKRELGGENFDVIAINIDKAASVEKIQQFLQDIHADNLVYYRDETMSIFNDMRKQGLALGLPITFVIDKKGYLIASYNGAAPWANDEAKALIKAFIKEAQ</sequence>
<dbReference type="RefSeq" id="WP_005774269.1">
    <property type="nucleotide sequence ID" value="NZ_JH725140.1"/>
</dbReference>
<dbReference type="InterPro" id="IPR036249">
    <property type="entry name" value="Thioredoxin-like_sf"/>
</dbReference>
<evidence type="ECO:0000256" key="2">
    <source>
        <dbReference type="ARBA" id="ARBA00022748"/>
    </source>
</evidence>
<evidence type="ECO:0000256" key="4">
    <source>
        <dbReference type="SAM" id="Phobius"/>
    </source>
</evidence>
<accession>A0ABN0GJD1</accession>
<dbReference type="PANTHER" id="PTHR42852">
    <property type="entry name" value="THIOL:DISULFIDE INTERCHANGE PROTEIN DSBE"/>
    <property type="match status" value="1"/>
</dbReference>
<dbReference type="PROSITE" id="PS51352">
    <property type="entry name" value="THIOREDOXIN_2"/>
    <property type="match status" value="1"/>
</dbReference>
<dbReference type="SUPFAM" id="SSF52833">
    <property type="entry name" value="Thioredoxin-like"/>
    <property type="match status" value="1"/>
</dbReference>
<feature type="transmembrane region" description="Helical" evidence="4">
    <location>
        <begin position="17"/>
        <end position="35"/>
    </location>
</feature>
<keyword evidence="4" id="KW-1133">Transmembrane helix</keyword>
<comment type="caution">
    <text evidence="6">The sequence shown here is derived from an EMBL/GenBank/DDBJ whole genome shotgun (WGS) entry which is preliminary data.</text>
</comment>
<dbReference type="Gene3D" id="3.40.30.10">
    <property type="entry name" value="Glutaredoxin"/>
    <property type="match status" value="1"/>
</dbReference>